<dbReference type="InterPro" id="IPR045344">
    <property type="entry name" value="C-JID"/>
</dbReference>
<dbReference type="SMART" id="SM00255">
    <property type="entry name" value="TIR"/>
    <property type="match status" value="1"/>
</dbReference>
<dbReference type="PRINTS" id="PR00364">
    <property type="entry name" value="DISEASERSIST"/>
</dbReference>
<sequence>MASISASGTSSSSLPSPYSPPPPRWTHDVFLSFRGRDTRYSFTGHLHAALVQKGIRAYKDDRDLDRGEAIEPELFKAITESRFSVVVFSKNYASSPWCLDELVKIVQYKAATEHTVLPVFYDVDPSEVAEMEGVYAAAFAQHEVLNPEKVESWRKSVAEVAQLAGWDARNRDESEVIKEIVERLWFKLNHAIPIMSNALVGMDARVDKIVNDLLDEESVEVRFLGICGMGGLGKTTIARVVYDKIRWQFEGCCFLANVRESFEKQGPLPLQQRLLSEVLMRRGGELWDADKAISEIKYNLQRKKVLLVLDDVDHLEQLEMLAGDHEWFGPGSRVIITSRDGHLLTAHGVDETYEAKTLNGDEALMLFSWHAFKQDCPFTGYSELSNRAVGYAKGLPLALKVLGSFLYGRNVSAWNSAIERLNKIPNRKIVDVLEISFDALEETEKKIFLDIACFFNGIDKHEAINILDSCSFHAEIGIQVLIDKSLISVSQNRLAMHDLLQLMGREIVRRESPEEPGKRSRIWTYEDASHVLTKNSGGEEVEAIFLDLPQPKDANWNVEAFARMTKLRLLKIRNVKLSKGPAFLSNELRYLDWHGYPAKYLPSSFHPEKLVRLILHHSKIEQLWFGIWAFKDLKVLELRGSRNFTRMPDLTEIPNLERLVLTDCTRLSEIHSSIGHLRKLTSLSLLGCSKVRKLPEIVVPMECLVELILDETSIEKLPISIHNLGSLAVLSLRLCKNLRSLPSSITTLKSLKKLDLSGCLKLKRFPDIESSFISLEELFLDQTGIEELPSTIQHLSGLVLLSLRFCKSFSGLPSSISRLNSLRRLDLYNCSKLDTFPDILEIMEGLRELCLDWTNIEILPPSFNKLIGLELLSIKGCGNLKDISSSISGLKSLKTLDIRWCFGPNFRVKQPKSKISKMLIQSTPNAMRQWMQKFRSAPRAMATPLQIVSLPSFSSLCSLRNLILSYCNILEGVVPDDLGCLSSLRYLDLSGNLFSSLPISINQLLMLEELNLDDCWKLQSLPEVPPNVSLVRASLCDSLTVIADPINLCSWKAAKIICFNCFQLVIGNGSSNMAFTMIIRYIQGLTIPRPRFDIVFPGVGIPKWFNHYSEGHSVILEVPPNLHLNTKWMGFAACVVFSALPQPLDDQHFLLTCHFIVNGKLGSSWPSISFQRKSGYGDHVWSFFFSVGCLSEWPPDGFDSIELSFEMHSPEINVKECGARLIYRRDAELLYTIKASDLSIWDHSPVEPAATVDSSDLLAI</sequence>
<gene>
    <name evidence="10" type="ORF">LITE_LOCUS47933</name>
</gene>
<dbReference type="InterPro" id="IPR027417">
    <property type="entry name" value="P-loop_NTPase"/>
</dbReference>
<evidence type="ECO:0000256" key="5">
    <source>
        <dbReference type="ARBA" id="ARBA00022821"/>
    </source>
</evidence>
<dbReference type="Pfam" id="PF23282">
    <property type="entry name" value="WHD_ROQ1"/>
    <property type="match status" value="1"/>
</dbReference>
<dbReference type="InterPro" id="IPR056845">
    <property type="entry name" value="LRR_Zer-1"/>
</dbReference>
<dbReference type="EMBL" id="CAMGYJ010000010">
    <property type="protein sequence ID" value="CAI0556330.1"/>
    <property type="molecule type" value="Genomic_DNA"/>
</dbReference>
<feature type="domain" description="TIR" evidence="9">
    <location>
        <begin position="25"/>
        <end position="188"/>
    </location>
</feature>
<dbReference type="InterPro" id="IPR035897">
    <property type="entry name" value="Toll_tir_struct_dom_sf"/>
</dbReference>
<dbReference type="Pfam" id="PF23598">
    <property type="entry name" value="LRR_14"/>
    <property type="match status" value="1"/>
</dbReference>
<dbReference type="InterPro" id="IPR055414">
    <property type="entry name" value="LRR_R13L4/SHOC2-like"/>
</dbReference>
<protein>
    <recommendedName>
        <fullName evidence="1">ADP-ribosyl cyclase/cyclic ADP-ribose hydrolase</fullName>
        <ecNumber evidence="1">3.2.2.6</ecNumber>
    </recommendedName>
</protein>
<dbReference type="InterPro" id="IPR042197">
    <property type="entry name" value="Apaf_helical"/>
</dbReference>
<dbReference type="GO" id="GO:0043531">
    <property type="term" value="F:ADP binding"/>
    <property type="evidence" value="ECO:0007669"/>
    <property type="project" value="InterPro"/>
</dbReference>
<reference evidence="10" key="1">
    <citation type="submission" date="2022-08" db="EMBL/GenBank/DDBJ databases">
        <authorList>
            <person name="Gutierrez-Valencia J."/>
        </authorList>
    </citation>
    <scope>NUCLEOTIDE SEQUENCE</scope>
</reference>
<dbReference type="GO" id="GO:0006952">
    <property type="term" value="P:defense response"/>
    <property type="evidence" value="ECO:0007669"/>
    <property type="project" value="UniProtKB-KW"/>
</dbReference>
<dbReference type="InterPro" id="IPR044974">
    <property type="entry name" value="Disease_R_plants"/>
</dbReference>
<evidence type="ECO:0000256" key="1">
    <source>
        <dbReference type="ARBA" id="ARBA00011982"/>
    </source>
</evidence>
<dbReference type="PANTHER" id="PTHR11017">
    <property type="entry name" value="LEUCINE-RICH REPEAT-CONTAINING PROTEIN"/>
    <property type="match status" value="1"/>
</dbReference>
<dbReference type="Pfam" id="PF00931">
    <property type="entry name" value="NB-ARC"/>
    <property type="match status" value="1"/>
</dbReference>
<dbReference type="PANTHER" id="PTHR11017:SF559">
    <property type="entry name" value="DISEASE RESISTANCE PROTEIN CHL1"/>
    <property type="match status" value="1"/>
</dbReference>
<dbReference type="SUPFAM" id="SSF52200">
    <property type="entry name" value="Toll/Interleukin receptor TIR domain"/>
    <property type="match status" value="1"/>
</dbReference>
<proteinExistence type="predicted"/>
<feature type="compositionally biased region" description="Low complexity" evidence="8">
    <location>
        <begin position="1"/>
        <end position="16"/>
    </location>
</feature>
<dbReference type="Gene3D" id="1.10.8.430">
    <property type="entry name" value="Helical domain of apoptotic protease-activating factors"/>
    <property type="match status" value="1"/>
</dbReference>
<keyword evidence="11" id="KW-1185">Reference proteome</keyword>
<dbReference type="InterPro" id="IPR003591">
    <property type="entry name" value="Leu-rich_rpt_typical-subtyp"/>
</dbReference>
<dbReference type="EC" id="3.2.2.6" evidence="1"/>
<dbReference type="InterPro" id="IPR000157">
    <property type="entry name" value="TIR_dom"/>
</dbReference>
<comment type="catalytic activity">
    <reaction evidence="7">
        <text>NAD(+) + H2O = ADP-D-ribose + nicotinamide + H(+)</text>
        <dbReference type="Rhea" id="RHEA:16301"/>
        <dbReference type="ChEBI" id="CHEBI:15377"/>
        <dbReference type="ChEBI" id="CHEBI:15378"/>
        <dbReference type="ChEBI" id="CHEBI:17154"/>
        <dbReference type="ChEBI" id="CHEBI:57540"/>
        <dbReference type="ChEBI" id="CHEBI:57967"/>
        <dbReference type="EC" id="3.2.2.6"/>
    </reaction>
    <physiologicalReaction direction="left-to-right" evidence="7">
        <dbReference type="Rhea" id="RHEA:16302"/>
    </physiologicalReaction>
</comment>
<dbReference type="Proteomes" id="UP001154282">
    <property type="component" value="Unassembled WGS sequence"/>
</dbReference>
<dbReference type="SUPFAM" id="SSF52058">
    <property type="entry name" value="L domain-like"/>
    <property type="match status" value="2"/>
</dbReference>
<dbReference type="FunFam" id="3.40.50.10140:FF:000007">
    <property type="entry name" value="Disease resistance protein (TIR-NBS-LRR class)"/>
    <property type="match status" value="1"/>
</dbReference>
<dbReference type="Gene3D" id="3.40.50.10140">
    <property type="entry name" value="Toll/interleukin-1 receptor homology (TIR) domain"/>
    <property type="match status" value="1"/>
</dbReference>
<evidence type="ECO:0000256" key="4">
    <source>
        <dbReference type="ARBA" id="ARBA00022801"/>
    </source>
</evidence>
<dbReference type="AlphaFoldDB" id="A0AAV0RFB6"/>
<name>A0AAV0RFB6_9ROSI</name>
<dbReference type="InterPro" id="IPR002182">
    <property type="entry name" value="NB-ARC"/>
</dbReference>
<evidence type="ECO:0000256" key="8">
    <source>
        <dbReference type="SAM" id="MobiDB-lite"/>
    </source>
</evidence>
<dbReference type="Pfam" id="PF25013">
    <property type="entry name" value="LRR_Zer-1"/>
    <property type="match status" value="1"/>
</dbReference>
<dbReference type="InterPro" id="IPR032675">
    <property type="entry name" value="LRR_dom_sf"/>
</dbReference>
<dbReference type="Gene3D" id="3.40.50.300">
    <property type="entry name" value="P-loop containing nucleotide triphosphate hydrolases"/>
    <property type="match status" value="1"/>
</dbReference>
<dbReference type="PROSITE" id="PS51450">
    <property type="entry name" value="LRR"/>
    <property type="match status" value="1"/>
</dbReference>
<evidence type="ECO:0000313" key="10">
    <source>
        <dbReference type="EMBL" id="CAI0556330.1"/>
    </source>
</evidence>
<keyword evidence="2" id="KW-0433">Leucine-rich repeat</keyword>
<dbReference type="InterPro" id="IPR058192">
    <property type="entry name" value="WHD_ROQ1-like"/>
</dbReference>
<evidence type="ECO:0000256" key="3">
    <source>
        <dbReference type="ARBA" id="ARBA00022737"/>
    </source>
</evidence>
<evidence type="ECO:0000259" key="9">
    <source>
        <dbReference type="PROSITE" id="PS50104"/>
    </source>
</evidence>
<accession>A0AAV0RFB6</accession>
<dbReference type="Pfam" id="PF01582">
    <property type="entry name" value="TIR"/>
    <property type="match status" value="1"/>
</dbReference>
<dbReference type="GO" id="GO:0061809">
    <property type="term" value="F:NAD+ nucleosidase activity, cyclic ADP-ribose generating"/>
    <property type="evidence" value="ECO:0007669"/>
    <property type="project" value="UniProtKB-EC"/>
</dbReference>
<comment type="caution">
    <text evidence="10">The sequence shown here is derived from an EMBL/GenBank/DDBJ whole genome shotgun (WGS) entry which is preliminary data.</text>
</comment>
<feature type="region of interest" description="Disordered" evidence="8">
    <location>
        <begin position="1"/>
        <end position="22"/>
    </location>
</feature>
<dbReference type="Gene3D" id="3.80.10.10">
    <property type="entry name" value="Ribonuclease Inhibitor"/>
    <property type="match status" value="4"/>
</dbReference>
<keyword evidence="6" id="KW-0520">NAD</keyword>
<dbReference type="GO" id="GO:0051707">
    <property type="term" value="P:response to other organism"/>
    <property type="evidence" value="ECO:0007669"/>
    <property type="project" value="UniProtKB-ARBA"/>
</dbReference>
<dbReference type="SUPFAM" id="SSF52540">
    <property type="entry name" value="P-loop containing nucleoside triphosphate hydrolases"/>
    <property type="match status" value="1"/>
</dbReference>
<evidence type="ECO:0000256" key="2">
    <source>
        <dbReference type="ARBA" id="ARBA00022614"/>
    </source>
</evidence>
<dbReference type="GO" id="GO:0007165">
    <property type="term" value="P:signal transduction"/>
    <property type="evidence" value="ECO:0007669"/>
    <property type="project" value="InterPro"/>
</dbReference>
<dbReference type="InterPro" id="IPR001611">
    <property type="entry name" value="Leu-rich_rpt"/>
</dbReference>
<dbReference type="InterPro" id="IPR036390">
    <property type="entry name" value="WH_DNA-bd_sf"/>
</dbReference>
<keyword evidence="4" id="KW-0378">Hydrolase</keyword>
<dbReference type="Pfam" id="PF20160">
    <property type="entry name" value="C-JID"/>
    <property type="match status" value="1"/>
</dbReference>
<organism evidence="10 11">
    <name type="scientific">Linum tenue</name>
    <dbReference type="NCBI Taxonomy" id="586396"/>
    <lineage>
        <taxon>Eukaryota</taxon>
        <taxon>Viridiplantae</taxon>
        <taxon>Streptophyta</taxon>
        <taxon>Embryophyta</taxon>
        <taxon>Tracheophyta</taxon>
        <taxon>Spermatophyta</taxon>
        <taxon>Magnoliopsida</taxon>
        <taxon>eudicotyledons</taxon>
        <taxon>Gunneridae</taxon>
        <taxon>Pentapetalae</taxon>
        <taxon>rosids</taxon>
        <taxon>fabids</taxon>
        <taxon>Malpighiales</taxon>
        <taxon>Linaceae</taxon>
        <taxon>Linum</taxon>
    </lineage>
</organism>
<evidence type="ECO:0000313" key="11">
    <source>
        <dbReference type="Proteomes" id="UP001154282"/>
    </source>
</evidence>
<keyword evidence="3" id="KW-0677">Repeat</keyword>
<evidence type="ECO:0000256" key="7">
    <source>
        <dbReference type="ARBA" id="ARBA00047304"/>
    </source>
</evidence>
<dbReference type="PROSITE" id="PS50104">
    <property type="entry name" value="TIR"/>
    <property type="match status" value="1"/>
</dbReference>
<dbReference type="SMART" id="SM00369">
    <property type="entry name" value="LRR_TYP"/>
    <property type="match status" value="3"/>
</dbReference>
<evidence type="ECO:0000256" key="6">
    <source>
        <dbReference type="ARBA" id="ARBA00023027"/>
    </source>
</evidence>
<dbReference type="SUPFAM" id="SSF46785">
    <property type="entry name" value="Winged helix' DNA-binding domain"/>
    <property type="match status" value="1"/>
</dbReference>
<keyword evidence="5" id="KW-0611">Plant defense</keyword>